<evidence type="ECO:0000313" key="5">
    <source>
        <dbReference type="Proteomes" id="UP000001401"/>
    </source>
</evidence>
<dbReference type="PANTHER" id="PTHR35134">
    <property type="entry name" value="NUCLEOTIDASE YQFW-RELATED"/>
    <property type="match status" value="1"/>
</dbReference>
<protein>
    <recommendedName>
        <fullName evidence="3">Nucleotidase</fullName>
        <ecNumber evidence="3">3.1.3.-</ecNumber>
    </recommendedName>
</protein>
<dbReference type="OrthoDB" id="2471595at2"/>
<dbReference type="InterPro" id="IPR023214">
    <property type="entry name" value="HAD_sf"/>
</dbReference>
<organism evidence="4 5">
    <name type="scientific">Evansella cellulosilytica (strain ATCC 21833 / DSM 2522 / FERM P-1141 / JCM 9156 / N-4)</name>
    <name type="common">Bacillus cellulosilyticus</name>
    <dbReference type="NCBI Taxonomy" id="649639"/>
    <lineage>
        <taxon>Bacteria</taxon>
        <taxon>Bacillati</taxon>
        <taxon>Bacillota</taxon>
        <taxon>Bacilli</taxon>
        <taxon>Bacillales</taxon>
        <taxon>Bacillaceae</taxon>
        <taxon>Evansella</taxon>
    </lineage>
</organism>
<gene>
    <name evidence="4" type="ordered locus">Bcell_1636</name>
</gene>
<comment type="similarity">
    <text evidence="1 3">Belongs to the 5'(3')-deoxyribonucleotidase family.</text>
</comment>
<evidence type="ECO:0000313" key="4">
    <source>
        <dbReference type="EMBL" id="ADU29899.1"/>
    </source>
</evidence>
<dbReference type="STRING" id="649639.Bcell_1636"/>
<evidence type="ECO:0000256" key="1">
    <source>
        <dbReference type="ARBA" id="ARBA00009589"/>
    </source>
</evidence>
<dbReference type="EMBL" id="CP002394">
    <property type="protein sequence ID" value="ADU29899.1"/>
    <property type="molecule type" value="Genomic_DNA"/>
</dbReference>
<dbReference type="eggNOG" id="COG5663">
    <property type="taxonomic scope" value="Bacteria"/>
</dbReference>
<reference evidence="4 5" key="1">
    <citation type="submission" date="2010-12" db="EMBL/GenBank/DDBJ databases">
        <title>Complete sequence of Bacillus cellulosilyticus DSM 2522.</title>
        <authorList>
            <consortium name="US DOE Joint Genome Institute"/>
            <person name="Lucas S."/>
            <person name="Copeland A."/>
            <person name="Lapidus A."/>
            <person name="Cheng J.-F."/>
            <person name="Bruce D."/>
            <person name="Goodwin L."/>
            <person name="Pitluck S."/>
            <person name="Chertkov O."/>
            <person name="Detter J.C."/>
            <person name="Han C."/>
            <person name="Tapia R."/>
            <person name="Land M."/>
            <person name="Hauser L."/>
            <person name="Jeffries C."/>
            <person name="Kyrpides N."/>
            <person name="Ivanova N."/>
            <person name="Mikhailova N."/>
            <person name="Brumm P."/>
            <person name="Mead D."/>
            <person name="Woyke T."/>
        </authorList>
    </citation>
    <scope>NUCLEOTIDE SEQUENCE [LARGE SCALE GENOMIC DNA]</scope>
    <source>
        <strain evidence="5">ATCC 21833 / DSM 2522 / FERM P-1141 / JCM 9156 / N-4</strain>
    </source>
</reference>
<keyword evidence="2 3" id="KW-0378">Hydrolase</keyword>
<dbReference type="PANTHER" id="PTHR35134:SF2">
    <property type="entry name" value="NUCLEOTIDASE YQFW-RELATED"/>
    <property type="match status" value="1"/>
</dbReference>
<dbReference type="InterPro" id="IPR009206">
    <property type="entry name" value="Nucleotidase_putative"/>
</dbReference>
<dbReference type="InterPro" id="IPR036412">
    <property type="entry name" value="HAD-like_sf"/>
</dbReference>
<dbReference type="Proteomes" id="UP000001401">
    <property type="component" value="Chromosome"/>
</dbReference>
<accession>E6TWU9</accession>
<dbReference type="Gene3D" id="3.40.50.1000">
    <property type="entry name" value="HAD superfamily/HAD-like"/>
    <property type="match status" value="1"/>
</dbReference>
<dbReference type="SUPFAM" id="SSF56784">
    <property type="entry name" value="HAD-like"/>
    <property type="match status" value="1"/>
</dbReference>
<keyword evidence="5" id="KW-1185">Reference proteome</keyword>
<name>E6TWU9_EVAC2</name>
<evidence type="ECO:0000256" key="3">
    <source>
        <dbReference type="PIRNR" id="PIRNR021362"/>
    </source>
</evidence>
<evidence type="ECO:0000256" key="2">
    <source>
        <dbReference type="ARBA" id="ARBA00022801"/>
    </source>
</evidence>
<dbReference type="HOGENOM" id="CLU_118515_0_0_9"/>
<dbReference type="EC" id="3.1.3.-" evidence="3"/>
<dbReference type="AlphaFoldDB" id="E6TWU9"/>
<dbReference type="InterPro" id="IPR052419">
    <property type="entry name" value="5_3-deoxyribonucleotidase-like"/>
</dbReference>
<dbReference type="RefSeq" id="WP_013488236.1">
    <property type="nucleotide sequence ID" value="NC_014829.1"/>
</dbReference>
<sequence>MEKTNKLRIGIDIDGTVTDPGTFIPYLNKHFNKSLTLKDITQYELSGFLGITKEAFLEWMKIHEPFIYKEAVLASHVEDTLKNWNISNELYYISARPPAYYNLTKTWFDQYDLPYDHIELLGKHDKLDTIKKHNIDIFFEDKHDNACLIAEHCDIPVILIDTPYNQENIPKQVYRAQNWSVVPKLMKEIFSPANK</sequence>
<dbReference type="PIRSF" id="PIRSF021362">
    <property type="entry name" value="UCP021362_HAD"/>
    <property type="match status" value="1"/>
</dbReference>
<dbReference type="GO" id="GO:0016787">
    <property type="term" value="F:hydrolase activity"/>
    <property type="evidence" value="ECO:0007669"/>
    <property type="project" value="UniProtKB-KW"/>
</dbReference>
<proteinExistence type="inferred from homology"/>
<dbReference type="KEGG" id="bco:Bcell_1636"/>